<dbReference type="PANTHER" id="PTHR30126">
    <property type="entry name" value="HTH-TYPE TRANSCRIPTIONAL REGULATOR"/>
    <property type="match status" value="1"/>
</dbReference>
<dbReference type="GO" id="GO:0000976">
    <property type="term" value="F:transcription cis-regulatory region binding"/>
    <property type="evidence" value="ECO:0007669"/>
    <property type="project" value="TreeGrafter"/>
</dbReference>
<dbReference type="Gene3D" id="1.10.10.10">
    <property type="entry name" value="Winged helix-like DNA-binding domain superfamily/Winged helix DNA-binding domain"/>
    <property type="match status" value="1"/>
</dbReference>
<keyword evidence="3 6" id="KW-0238">DNA-binding</keyword>
<dbReference type="OrthoDB" id="196624at2"/>
<reference evidence="6 7" key="1">
    <citation type="submission" date="2018-10" db="EMBL/GenBank/DDBJ databases">
        <title>Genomic Encyclopedia of Type Strains, Phase IV (KMG-IV): sequencing the most valuable type-strain genomes for metagenomic binning, comparative biology and taxonomic classification.</title>
        <authorList>
            <person name="Goeker M."/>
        </authorList>
    </citation>
    <scope>NUCLEOTIDE SEQUENCE [LARGE SCALE GENOMIC DNA]</scope>
    <source>
        <strain evidence="6 7">DSM 25080</strain>
    </source>
</reference>
<dbReference type="InterPro" id="IPR000847">
    <property type="entry name" value="LysR_HTH_N"/>
</dbReference>
<keyword evidence="4" id="KW-0804">Transcription</keyword>
<protein>
    <submittedName>
        <fullName evidence="6">DNA-binding transcriptional LysR family regulator</fullName>
    </submittedName>
</protein>
<feature type="domain" description="HTH lysR-type" evidence="5">
    <location>
        <begin position="6"/>
        <end position="63"/>
    </location>
</feature>
<keyword evidence="7" id="KW-1185">Reference proteome</keyword>
<dbReference type="InterPro" id="IPR036390">
    <property type="entry name" value="WH_DNA-bd_sf"/>
</dbReference>
<dbReference type="Pfam" id="PF00126">
    <property type="entry name" value="HTH_1"/>
    <property type="match status" value="1"/>
</dbReference>
<accession>A0A3M0AD18</accession>
<keyword evidence="2" id="KW-0805">Transcription regulation</keyword>
<dbReference type="InterPro" id="IPR036388">
    <property type="entry name" value="WH-like_DNA-bd_sf"/>
</dbReference>
<dbReference type="RefSeq" id="WP_121875768.1">
    <property type="nucleotide sequence ID" value="NZ_REFJ01000001.1"/>
</dbReference>
<evidence type="ECO:0000256" key="2">
    <source>
        <dbReference type="ARBA" id="ARBA00023015"/>
    </source>
</evidence>
<dbReference type="InterPro" id="IPR005119">
    <property type="entry name" value="LysR_subst-bd"/>
</dbReference>
<evidence type="ECO:0000256" key="1">
    <source>
        <dbReference type="ARBA" id="ARBA00009437"/>
    </source>
</evidence>
<dbReference type="PROSITE" id="PS50931">
    <property type="entry name" value="HTH_LYSR"/>
    <property type="match status" value="1"/>
</dbReference>
<dbReference type="Proteomes" id="UP000267187">
    <property type="component" value="Unassembled WGS sequence"/>
</dbReference>
<dbReference type="PANTHER" id="PTHR30126:SF91">
    <property type="entry name" value="LYSR FAMILY TRANSCRIPTIONAL REGULATOR"/>
    <property type="match status" value="1"/>
</dbReference>
<organism evidence="6 7">
    <name type="scientific">Umboniibacter marinipuniceus</name>
    <dbReference type="NCBI Taxonomy" id="569599"/>
    <lineage>
        <taxon>Bacteria</taxon>
        <taxon>Pseudomonadati</taxon>
        <taxon>Pseudomonadota</taxon>
        <taxon>Gammaproteobacteria</taxon>
        <taxon>Cellvibrionales</taxon>
        <taxon>Cellvibrionaceae</taxon>
        <taxon>Umboniibacter</taxon>
    </lineage>
</organism>
<dbReference type="Pfam" id="PF03466">
    <property type="entry name" value="LysR_substrate"/>
    <property type="match status" value="1"/>
</dbReference>
<evidence type="ECO:0000259" key="5">
    <source>
        <dbReference type="PROSITE" id="PS50931"/>
    </source>
</evidence>
<name>A0A3M0AD18_9GAMM</name>
<gene>
    <name evidence="6" type="ORF">DFR27_0385</name>
</gene>
<dbReference type="Gene3D" id="3.40.190.290">
    <property type="match status" value="1"/>
</dbReference>
<sequence length="308" mass="34065">MKKQLLDTQLLMILDAIDRRGSFARAAEELERTTAALSYSISKAEEQLGLTLFQRQGRRSVLTAAGELILHDGREILQHLSGLQDRAFERAQGWEPRIRIGLEATVNDIPFYQALSVFCRSHPNIEIELIETVLNGGWEALSASSIDLLVGVPGPIPPQCNFRCVKLNSLDMALVCAAKNLPTPVQTPHQMPADLTELGHLDGVKRVILRDTVQQDLARQAGLADRRYDLYVQTRSQKKAAILSGLGIGHLPRHEITHELSTGALVELARPLSTNLMNYVAWQLNHAGKATQTLAKLITEAYQATNTQ</sequence>
<evidence type="ECO:0000256" key="3">
    <source>
        <dbReference type="ARBA" id="ARBA00023125"/>
    </source>
</evidence>
<evidence type="ECO:0000313" key="6">
    <source>
        <dbReference type="EMBL" id="RMA82436.1"/>
    </source>
</evidence>
<evidence type="ECO:0000256" key="4">
    <source>
        <dbReference type="ARBA" id="ARBA00023163"/>
    </source>
</evidence>
<proteinExistence type="inferred from homology"/>
<dbReference type="AlphaFoldDB" id="A0A3M0AD18"/>
<comment type="caution">
    <text evidence="6">The sequence shown here is derived from an EMBL/GenBank/DDBJ whole genome shotgun (WGS) entry which is preliminary data.</text>
</comment>
<dbReference type="SUPFAM" id="SSF46785">
    <property type="entry name" value="Winged helix' DNA-binding domain"/>
    <property type="match status" value="1"/>
</dbReference>
<dbReference type="SUPFAM" id="SSF53850">
    <property type="entry name" value="Periplasmic binding protein-like II"/>
    <property type="match status" value="1"/>
</dbReference>
<evidence type="ECO:0000313" key="7">
    <source>
        <dbReference type="Proteomes" id="UP000267187"/>
    </source>
</evidence>
<dbReference type="GO" id="GO:0003700">
    <property type="term" value="F:DNA-binding transcription factor activity"/>
    <property type="evidence" value="ECO:0007669"/>
    <property type="project" value="InterPro"/>
</dbReference>
<comment type="similarity">
    <text evidence="1">Belongs to the LysR transcriptional regulatory family.</text>
</comment>
<dbReference type="EMBL" id="REFJ01000001">
    <property type="protein sequence ID" value="RMA82436.1"/>
    <property type="molecule type" value="Genomic_DNA"/>
</dbReference>